<feature type="transmembrane region" description="Helical" evidence="1">
    <location>
        <begin position="49"/>
        <end position="82"/>
    </location>
</feature>
<name>A0ABX1SEE8_9PSEU</name>
<evidence type="ECO:0000313" key="2">
    <source>
        <dbReference type="EMBL" id="NMH99284.1"/>
    </source>
</evidence>
<sequence>MSTPAPPARQSTRALKQITFHRPAPWAVAVAGRRREPIRRPLARGTAALSYVSLAGALASVLFFPIVLAPIAIVLGTLAVALDRSADRRGQWAGIDGIVVGVGVTIWALLVLSGML</sequence>
<accession>A0ABX1SEE8</accession>
<dbReference type="Proteomes" id="UP000820669">
    <property type="component" value="Unassembled WGS sequence"/>
</dbReference>
<evidence type="ECO:0000313" key="3">
    <source>
        <dbReference type="Proteomes" id="UP000820669"/>
    </source>
</evidence>
<comment type="caution">
    <text evidence="2">The sequence shown here is derived from an EMBL/GenBank/DDBJ whole genome shotgun (WGS) entry which is preliminary data.</text>
</comment>
<protein>
    <recommendedName>
        <fullName evidence="4">DUF4190 domain-containing protein</fullName>
    </recommendedName>
</protein>
<keyword evidence="1" id="KW-0812">Transmembrane</keyword>
<keyword evidence="1" id="KW-1133">Transmembrane helix</keyword>
<organism evidence="2 3">
    <name type="scientific">Pseudonocardia acidicola</name>
    <dbReference type="NCBI Taxonomy" id="2724939"/>
    <lineage>
        <taxon>Bacteria</taxon>
        <taxon>Bacillati</taxon>
        <taxon>Actinomycetota</taxon>
        <taxon>Actinomycetes</taxon>
        <taxon>Pseudonocardiales</taxon>
        <taxon>Pseudonocardiaceae</taxon>
        <taxon>Pseudonocardia</taxon>
    </lineage>
</organism>
<reference evidence="2 3" key="1">
    <citation type="submission" date="2020-04" db="EMBL/GenBank/DDBJ databases">
        <authorList>
            <person name="Klaysubun C."/>
            <person name="Duangmal K."/>
            <person name="Lipun K."/>
        </authorList>
    </citation>
    <scope>NUCLEOTIDE SEQUENCE [LARGE SCALE GENOMIC DNA]</scope>
    <source>
        <strain evidence="2 3">K10HN5</strain>
    </source>
</reference>
<evidence type="ECO:0008006" key="4">
    <source>
        <dbReference type="Google" id="ProtNLM"/>
    </source>
</evidence>
<feature type="transmembrane region" description="Helical" evidence="1">
    <location>
        <begin position="94"/>
        <end position="115"/>
    </location>
</feature>
<evidence type="ECO:0000256" key="1">
    <source>
        <dbReference type="SAM" id="Phobius"/>
    </source>
</evidence>
<proteinExistence type="predicted"/>
<keyword evidence="3" id="KW-1185">Reference proteome</keyword>
<keyword evidence="1" id="KW-0472">Membrane</keyword>
<gene>
    <name evidence="2" type="ORF">HF526_18490</name>
</gene>
<dbReference type="RefSeq" id="WP_169382772.1">
    <property type="nucleotide sequence ID" value="NZ_JAAXLA010000034.1"/>
</dbReference>
<dbReference type="EMBL" id="JAAXLA010000034">
    <property type="protein sequence ID" value="NMH99284.1"/>
    <property type="molecule type" value="Genomic_DNA"/>
</dbReference>